<gene>
    <name evidence="2" type="ORF">RF55_9981</name>
</gene>
<dbReference type="EMBL" id="LBMM01006847">
    <property type="protein sequence ID" value="KMQ90280.1"/>
    <property type="molecule type" value="Genomic_DNA"/>
</dbReference>
<dbReference type="PANTHER" id="PTHR47331">
    <property type="entry name" value="PHD-TYPE DOMAIN-CONTAINING PROTEIN"/>
    <property type="match status" value="1"/>
</dbReference>
<reference evidence="2 3" key="1">
    <citation type="submission" date="2015-04" db="EMBL/GenBank/DDBJ databases">
        <title>Lasius niger genome sequencing.</title>
        <authorList>
            <person name="Konorov E.A."/>
            <person name="Nikitin M.A."/>
            <person name="Kirill M.V."/>
            <person name="Chang P."/>
        </authorList>
    </citation>
    <scope>NUCLEOTIDE SEQUENCE [LARGE SCALE GENOMIC DNA]</scope>
    <source>
        <tissue evidence="2">Whole</tissue>
    </source>
</reference>
<dbReference type="OrthoDB" id="6615390at2759"/>
<proteinExistence type="predicted"/>
<dbReference type="Pfam" id="PF18701">
    <property type="entry name" value="DUF5641"/>
    <property type="match status" value="1"/>
</dbReference>
<keyword evidence="3" id="KW-1185">Reference proteome</keyword>
<dbReference type="SUPFAM" id="SSF53098">
    <property type="entry name" value="Ribonuclease H-like"/>
    <property type="match status" value="1"/>
</dbReference>
<dbReference type="Proteomes" id="UP000036403">
    <property type="component" value="Unassembled WGS sequence"/>
</dbReference>
<dbReference type="Gene3D" id="3.30.420.10">
    <property type="entry name" value="Ribonuclease H-like superfamily/Ribonuclease H"/>
    <property type="match status" value="1"/>
</dbReference>
<dbReference type="InterPro" id="IPR036397">
    <property type="entry name" value="RNaseH_sf"/>
</dbReference>
<name>A0A0J7NCH8_LASNI</name>
<dbReference type="STRING" id="67767.A0A0J7NCH8"/>
<evidence type="ECO:0000259" key="1">
    <source>
        <dbReference type="Pfam" id="PF18701"/>
    </source>
</evidence>
<evidence type="ECO:0000313" key="2">
    <source>
        <dbReference type="EMBL" id="KMQ90280.1"/>
    </source>
</evidence>
<evidence type="ECO:0000313" key="3">
    <source>
        <dbReference type="Proteomes" id="UP000036403"/>
    </source>
</evidence>
<accession>A0A0J7NCH8</accession>
<dbReference type="GO" id="GO:0003676">
    <property type="term" value="F:nucleic acid binding"/>
    <property type="evidence" value="ECO:0007669"/>
    <property type="project" value="InterPro"/>
</dbReference>
<dbReference type="InterPro" id="IPR012337">
    <property type="entry name" value="RNaseH-like_sf"/>
</dbReference>
<dbReference type="AlphaFoldDB" id="A0A0J7NCH8"/>
<comment type="caution">
    <text evidence="2">The sequence shown here is derived from an EMBL/GenBank/DDBJ whole genome shotgun (WGS) entry which is preliminary data.</text>
</comment>
<organism evidence="2 3">
    <name type="scientific">Lasius niger</name>
    <name type="common">Black garden ant</name>
    <dbReference type="NCBI Taxonomy" id="67767"/>
    <lineage>
        <taxon>Eukaryota</taxon>
        <taxon>Metazoa</taxon>
        <taxon>Ecdysozoa</taxon>
        <taxon>Arthropoda</taxon>
        <taxon>Hexapoda</taxon>
        <taxon>Insecta</taxon>
        <taxon>Pterygota</taxon>
        <taxon>Neoptera</taxon>
        <taxon>Endopterygota</taxon>
        <taxon>Hymenoptera</taxon>
        <taxon>Apocrita</taxon>
        <taxon>Aculeata</taxon>
        <taxon>Formicoidea</taxon>
        <taxon>Formicidae</taxon>
        <taxon>Formicinae</taxon>
        <taxon>Lasius</taxon>
        <taxon>Lasius</taxon>
    </lineage>
</organism>
<dbReference type="PaxDb" id="67767-A0A0J7NCH8"/>
<sequence>MFRAASTFYQECIVSLANDGTDWTFIPPGAPHFGGIWEAGVKSVKFYLRRFIEEHKLTFEEMITLLAQIEACLNSRPLNALSNNLTDLTALTPSHVLIQEPLMNLPEPSLKDVNVNRLSSRWALTTAMRDHFWRRWSAEYIHQLQQLRKWKKSTPNLSIGDLVLIKYELLPPAKWALARVTELHPGSDGLVRVVSLKTADFAFKRPIVKLCPLPIESSSAPADKI</sequence>
<dbReference type="InterPro" id="IPR040676">
    <property type="entry name" value="DUF5641"/>
</dbReference>
<protein>
    <recommendedName>
        <fullName evidence="1">DUF5641 domain-containing protein</fullName>
    </recommendedName>
</protein>
<dbReference type="PANTHER" id="PTHR47331:SF1">
    <property type="entry name" value="GAG-LIKE PROTEIN"/>
    <property type="match status" value="1"/>
</dbReference>
<feature type="domain" description="DUF5641" evidence="1">
    <location>
        <begin position="120"/>
        <end position="213"/>
    </location>
</feature>